<dbReference type="EMBL" id="QXGC01009283">
    <property type="protein sequence ID" value="KAE9157817.1"/>
    <property type="molecule type" value="Genomic_DNA"/>
</dbReference>
<evidence type="ECO:0000256" key="4">
    <source>
        <dbReference type="ARBA" id="ARBA00022840"/>
    </source>
</evidence>
<feature type="domain" description="GS catalytic" evidence="6">
    <location>
        <begin position="1"/>
        <end position="45"/>
    </location>
</feature>
<evidence type="ECO:0000313" key="9">
    <source>
        <dbReference type="Proteomes" id="UP000476176"/>
    </source>
</evidence>
<reference evidence="9 10" key="1">
    <citation type="submission" date="2018-09" db="EMBL/GenBank/DDBJ databases">
        <title>Genomic investigation of the strawberry pathogen Phytophthora fragariae indicates pathogenicity is determined by transcriptional variation in three key races.</title>
        <authorList>
            <person name="Adams T.M."/>
            <person name="Armitage A.D."/>
            <person name="Sobczyk M.K."/>
            <person name="Bates H.J."/>
            <person name="Dunwell J.M."/>
            <person name="Nellist C.F."/>
            <person name="Harrison R.J."/>
        </authorList>
    </citation>
    <scope>NUCLEOTIDE SEQUENCE [LARGE SCALE GENOMIC DNA]</scope>
    <source>
        <strain evidence="8 9">BC-23</strain>
        <strain evidence="7 10">ONT-3</strain>
    </source>
</reference>
<name>A0A6G0JCT0_9STRA</name>
<dbReference type="AlphaFoldDB" id="A0A6G0JCT0"/>
<dbReference type="InterPro" id="IPR050292">
    <property type="entry name" value="Glutamine_Synthetase"/>
</dbReference>
<evidence type="ECO:0000256" key="5">
    <source>
        <dbReference type="PROSITE-ProRule" id="PRU01331"/>
    </source>
</evidence>
<dbReference type="Proteomes" id="UP000476176">
    <property type="component" value="Unassembled WGS sequence"/>
</dbReference>
<comment type="similarity">
    <text evidence="5">Belongs to the glutamine synthetase family.</text>
</comment>
<keyword evidence="4" id="KW-0067">ATP-binding</keyword>
<dbReference type="SUPFAM" id="SSF55931">
    <property type="entry name" value="Glutamine synthetase/guanido kinase"/>
    <property type="match status" value="1"/>
</dbReference>
<dbReference type="EMBL" id="QXFX01011552">
    <property type="protein sequence ID" value="KAE9053098.1"/>
    <property type="molecule type" value="Genomic_DNA"/>
</dbReference>
<evidence type="ECO:0000313" key="7">
    <source>
        <dbReference type="EMBL" id="KAE9053098.1"/>
    </source>
</evidence>
<comment type="caution">
    <text evidence="7">The sequence shown here is derived from an EMBL/GenBank/DDBJ whole genome shotgun (WGS) entry which is preliminary data.</text>
</comment>
<keyword evidence="2" id="KW-0436">Ligase</keyword>
<keyword evidence="3" id="KW-0547">Nucleotide-binding</keyword>
<dbReference type="PROSITE" id="PS51987">
    <property type="entry name" value="GS_CATALYTIC"/>
    <property type="match status" value="1"/>
</dbReference>
<dbReference type="GO" id="GO:0006542">
    <property type="term" value="P:glutamine biosynthetic process"/>
    <property type="evidence" value="ECO:0007669"/>
    <property type="project" value="TreeGrafter"/>
</dbReference>
<dbReference type="Proteomes" id="UP000488956">
    <property type="component" value="Unassembled WGS sequence"/>
</dbReference>
<dbReference type="GO" id="GO:0004356">
    <property type="term" value="F:glutamine synthetase activity"/>
    <property type="evidence" value="ECO:0007669"/>
    <property type="project" value="UniProtKB-EC"/>
</dbReference>
<accession>A0A6G0JCT0</accession>
<gene>
    <name evidence="8" type="ORF">PF004_g32077</name>
    <name evidence="7" type="ORF">PF010_g33050</name>
</gene>
<dbReference type="PANTHER" id="PTHR20852">
    <property type="entry name" value="GLUTAMINE SYNTHETASE"/>
    <property type="match status" value="1"/>
</dbReference>
<proteinExistence type="inferred from homology"/>
<dbReference type="InterPro" id="IPR014746">
    <property type="entry name" value="Gln_synth/guanido_kin_cat_dom"/>
</dbReference>
<dbReference type="InterPro" id="IPR008146">
    <property type="entry name" value="Gln_synth_cat_dom"/>
</dbReference>
<organism evidence="7 10">
    <name type="scientific">Phytophthora fragariae</name>
    <dbReference type="NCBI Taxonomy" id="53985"/>
    <lineage>
        <taxon>Eukaryota</taxon>
        <taxon>Sar</taxon>
        <taxon>Stramenopiles</taxon>
        <taxon>Oomycota</taxon>
        <taxon>Peronosporomycetes</taxon>
        <taxon>Peronosporales</taxon>
        <taxon>Peronosporaceae</taxon>
        <taxon>Phytophthora</taxon>
    </lineage>
</organism>
<evidence type="ECO:0000313" key="10">
    <source>
        <dbReference type="Proteomes" id="UP000488956"/>
    </source>
</evidence>
<dbReference type="GO" id="GO:0005524">
    <property type="term" value="F:ATP binding"/>
    <property type="evidence" value="ECO:0007669"/>
    <property type="project" value="UniProtKB-KW"/>
</dbReference>
<dbReference type="GO" id="GO:0005737">
    <property type="term" value="C:cytoplasm"/>
    <property type="evidence" value="ECO:0007669"/>
    <property type="project" value="TreeGrafter"/>
</dbReference>
<sequence length="45" mass="4978">GASIRIPRVAEAEGKGYFEDRRPASNMDPYVVTARIIKTTILNEA</sequence>
<dbReference type="PANTHER" id="PTHR20852:SF57">
    <property type="entry name" value="GLUTAMINE SYNTHETASE 2 CYTOPLASMIC"/>
    <property type="match status" value="1"/>
</dbReference>
<dbReference type="EC" id="6.3.1.2" evidence="1"/>
<evidence type="ECO:0000256" key="3">
    <source>
        <dbReference type="ARBA" id="ARBA00022741"/>
    </source>
</evidence>
<dbReference type="Gene3D" id="3.30.590.10">
    <property type="entry name" value="Glutamine synthetase/guanido kinase, catalytic domain"/>
    <property type="match status" value="1"/>
</dbReference>
<evidence type="ECO:0000256" key="2">
    <source>
        <dbReference type="ARBA" id="ARBA00022598"/>
    </source>
</evidence>
<evidence type="ECO:0000259" key="6">
    <source>
        <dbReference type="PROSITE" id="PS51987"/>
    </source>
</evidence>
<evidence type="ECO:0000313" key="8">
    <source>
        <dbReference type="EMBL" id="KAE9157817.1"/>
    </source>
</evidence>
<feature type="non-terminal residue" evidence="7">
    <location>
        <position position="1"/>
    </location>
</feature>
<evidence type="ECO:0000256" key="1">
    <source>
        <dbReference type="ARBA" id="ARBA00012937"/>
    </source>
</evidence>
<protein>
    <recommendedName>
        <fullName evidence="1">glutamine synthetase</fullName>
        <ecNumber evidence="1">6.3.1.2</ecNumber>
    </recommendedName>
</protein>